<accession>A0ABC8YPY1</accession>
<gene>
    <name evidence="1" type="ORF">URODEC1_LOCUS37008</name>
    <name evidence="2" type="ORF">URODEC1_LOCUS45223</name>
</gene>
<name>A0ABC8YPY1_9POAL</name>
<evidence type="ECO:0000313" key="3">
    <source>
        <dbReference type="Proteomes" id="UP001497457"/>
    </source>
</evidence>
<evidence type="ECO:0000313" key="1">
    <source>
        <dbReference type="EMBL" id="CAL4947812.1"/>
    </source>
</evidence>
<reference evidence="3" key="1">
    <citation type="submission" date="2024-06" db="EMBL/GenBank/DDBJ databases">
        <authorList>
            <person name="Ryan C."/>
        </authorList>
    </citation>
    <scope>NUCLEOTIDE SEQUENCE [LARGE SCALE GENOMIC DNA]</scope>
</reference>
<sequence length="198" mass="21356">MPRGRSAGQKPAFTFPEFIISDICELALYLLIITLPWYCVYYDLPPQFSVQLVPTAGGSGLNASSPAATSAFHAVLHANNRRATERCYRHGEGAVTYASFTVASGRVPGFCVPGKGHGEVPFQLAGKDGVGLPEHLRDRAAAAEKVGALELEVQVRLVRDSGRPSRMWCRARVGGGAETPEVAMCTVFALQNWFDSES</sequence>
<dbReference type="AlphaFoldDB" id="A0ABC8YPY1"/>
<dbReference type="Proteomes" id="UP001497457">
    <property type="component" value="Chromosome 19rd"/>
</dbReference>
<organism evidence="1 3">
    <name type="scientific">Urochloa decumbens</name>
    <dbReference type="NCBI Taxonomy" id="240449"/>
    <lineage>
        <taxon>Eukaryota</taxon>
        <taxon>Viridiplantae</taxon>
        <taxon>Streptophyta</taxon>
        <taxon>Embryophyta</taxon>
        <taxon>Tracheophyta</taxon>
        <taxon>Spermatophyta</taxon>
        <taxon>Magnoliopsida</taxon>
        <taxon>Liliopsida</taxon>
        <taxon>Poales</taxon>
        <taxon>Poaceae</taxon>
        <taxon>PACMAD clade</taxon>
        <taxon>Panicoideae</taxon>
        <taxon>Panicodae</taxon>
        <taxon>Paniceae</taxon>
        <taxon>Melinidinae</taxon>
        <taxon>Urochloa</taxon>
    </lineage>
</organism>
<dbReference type="EMBL" id="OZ075127">
    <property type="protein sequence ID" value="CAL4947812.1"/>
    <property type="molecule type" value="Genomic_DNA"/>
</dbReference>
<protein>
    <submittedName>
        <fullName evidence="1">Uncharacterized protein</fullName>
    </submittedName>
</protein>
<dbReference type="Proteomes" id="UP001497457">
    <property type="component" value="Chromosome 17b"/>
</dbReference>
<proteinExistence type="predicted"/>
<dbReference type="PANTHER" id="PTHR33994">
    <property type="entry name" value="OS04G0515000 PROTEIN"/>
    <property type="match status" value="1"/>
</dbReference>
<reference evidence="1 3" key="2">
    <citation type="submission" date="2024-10" db="EMBL/GenBank/DDBJ databases">
        <authorList>
            <person name="Ryan C."/>
        </authorList>
    </citation>
    <scope>NUCLEOTIDE SEQUENCE [LARGE SCALE GENOMIC DNA]</scope>
</reference>
<dbReference type="PANTHER" id="PTHR33994:SF36">
    <property type="entry name" value="LATE EMBRYOGENESIS ABUNDANT PROTEIN LEA-2 SUBGROUP DOMAIN-CONTAINING PROTEIN"/>
    <property type="match status" value="1"/>
</dbReference>
<dbReference type="EMBL" id="OZ075129">
    <property type="protein sequence ID" value="CAL4961762.1"/>
    <property type="molecule type" value="Genomic_DNA"/>
</dbReference>
<keyword evidence="3" id="KW-1185">Reference proteome</keyword>
<evidence type="ECO:0000313" key="2">
    <source>
        <dbReference type="EMBL" id="CAL4961762.1"/>
    </source>
</evidence>